<keyword evidence="2 5" id="KW-0012">Acyltransferase</keyword>
<dbReference type="SUPFAM" id="SSF69593">
    <property type="entry name" value="Glycerol-3-phosphate (1)-acyltransferase"/>
    <property type="match status" value="1"/>
</dbReference>
<evidence type="ECO:0000259" key="4">
    <source>
        <dbReference type="SMART" id="SM00563"/>
    </source>
</evidence>
<dbReference type="EMBL" id="CP110615">
    <property type="protein sequence ID" value="UZJ24558.1"/>
    <property type="molecule type" value="Genomic_DNA"/>
</dbReference>
<dbReference type="Proteomes" id="UP001164965">
    <property type="component" value="Chromosome"/>
</dbReference>
<gene>
    <name evidence="5" type="ORF">RHODO2019_15745</name>
</gene>
<evidence type="ECO:0000313" key="5">
    <source>
        <dbReference type="EMBL" id="UZJ24558.1"/>
    </source>
</evidence>
<dbReference type="PANTHER" id="PTHR10434">
    <property type="entry name" value="1-ACYL-SN-GLYCEROL-3-PHOSPHATE ACYLTRANSFERASE"/>
    <property type="match status" value="1"/>
</dbReference>
<evidence type="ECO:0000313" key="6">
    <source>
        <dbReference type="Proteomes" id="UP001164965"/>
    </source>
</evidence>
<evidence type="ECO:0000256" key="2">
    <source>
        <dbReference type="ARBA" id="ARBA00023315"/>
    </source>
</evidence>
<dbReference type="GO" id="GO:0016746">
    <property type="term" value="F:acyltransferase activity"/>
    <property type="evidence" value="ECO:0007669"/>
    <property type="project" value="UniProtKB-KW"/>
</dbReference>
<feature type="region of interest" description="Disordered" evidence="3">
    <location>
        <begin position="209"/>
        <end position="229"/>
    </location>
</feature>
<organism evidence="5 6">
    <name type="scientific">Rhodococcus antarcticus</name>
    <dbReference type="NCBI Taxonomy" id="2987751"/>
    <lineage>
        <taxon>Bacteria</taxon>
        <taxon>Bacillati</taxon>
        <taxon>Actinomycetota</taxon>
        <taxon>Actinomycetes</taxon>
        <taxon>Mycobacteriales</taxon>
        <taxon>Nocardiaceae</taxon>
        <taxon>Rhodococcus</taxon>
    </lineage>
</organism>
<dbReference type="PANTHER" id="PTHR10434:SF55">
    <property type="entry name" value="POSSIBLE ACYLTRANSFERASE"/>
    <property type="match status" value="1"/>
</dbReference>
<dbReference type="SMART" id="SM00563">
    <property type="entry name" value="PlsC"/>
    <property type="match status" value="1"/>
</dbReference>
<keyword evidence="6" id="KW-1185">Reference proteome</keyword>
<accession>A0ABY6NZ50</accession>
<dbReference type="Pfam" id="PF01553">
    <property type="entry name" value="Acyltransferase"/>
    <property type="match status" value="1"/>
</dbReference>
<dbReference type="CDD" id="cd07989">
    <property type="entry name" value="LPLAT_AGPAT-like"/>
    <property type="match status" value="1"/>
</dbReference>
<reference evidence="5" key="1">
    <citation type="submission" date="2022-10" db="EMBL/GenBank/DDBJ databases">
        <title>Rhodococcus sp.75.</title>
        <authorList>
            <person name="Sun M."/>
        </authorList>
    </citation>
    <scope>NUCLEOTIDE SEQUENCE</scope>
    <source>
        <strain evidence="5">75</strain>
    </source>
</reference>
<proteinExistence type="predicted"/>
<evidence type="ECO:0000256" key="1">
    <source>
        <dbReference type="ARBA" id="ARBA00022679"/>
    </source>
</evidence>
<name>A0ABY6NZ50_9NOCA</name>
<dbReference type="RefSeq" id="WP_265382665.1">
    <property type="nucleotide sequence ID" value="NZ_CP110615.1"/>
</dbReference>
<sequence>MEPVYSTVIAIARTMFRVQGLKFRLTGTENVPRSGGALVVMNHIGFFDFTYAGFAAKPRGRYVRFMAKAEVFAHPVGGPLMRGMHHIPVDRAAGAGAFDVAVQALRDGEVVGVFPEATISSSFELKAFKSGAARMALEAGVPILPTVIWGSQRVWTKRAPKHLGRTGTPISVDIGAPIEATGSALELTNLVKDRMQTQLDRVRADYPDGHPAGAPWVPASMGGSAPTPDEVVTLDRADTRGKVAARRAKMDGRKHG</sequence>
<feature type="domain" description="Phospholipid/glycerol acyltransferase" evidence="4">
    <location>
        <begin position="37"/>
        <end position="151"/>
    </location>
</feature>
<keyword evidence="1" id="KW-0808">Transferase</keyword>
<evidence type="ECO:0000256" key="3">
    <source>
        <dbReference type="SAM" id="MobiDB-lite"/>
    </source>
</evidence>
<dbReference type="InterPro" id="IPR002123">
    <property type="entry name" value="Plipid/glycerol_acylTrfase"/>
</dbReference>
<protein>
    <submittedName>
        <fullName evidence="5">1-acyl-sn-glycerol-3-phosphate acyltransferase</fullName>
    </submittedName>
</protein>